<gene>
    <name evidence="1" type="ORF">BSZ36_08075</name>
</gene>
<accession>A0A259TYT6</accession>
<comment type="caution">
    <text evidence="1">The sequence shown here is derived from an EMBL/GenBank/DDBJ whole genome shotgun (WGS) entry which is preliminary data.</text>
</comment>
<dbReference type="OrthoDB" id="1494248at2"/>
<evidence type="ECO:0000313" key="1">
    <source>
        <dbReference type="EMBL" id="OZC02933.1"/>
    </source>
</evidence>
<proteinExistence type="predicted"/>
<dbReference type="Proteomes" id="UP000216446">
    <property type="component" value="Unassembled WGS sequence"/>
</dbReference>
<dbReference type="AlphaFoldDB" id="A0A259TYT6"/>
<evidence type="ECO:0000313" key="2">
    <source>
        <dbReference type="Proteomes" id="UP000216446"/>
    </source>
</evidence>
<dbReference type="InParanoid" id="A0A259TYT6"/>
<name>A0A259TYT6_9BACT</name>
<reference evidence="1 2" key="1">
    <citation type="submission" date="2016-11" db="EMBL/GenBank/DDBJ databases">
        <title>Study of marine rhodopsin-containing bacteria.</title>
        <authorList>
            <person name="Yoshizawa S."/>
            <person name="Kumagai Y."/>
            <person name="Kogure K."/>
        </authorList>
    </citation>
    <scope>NUCLEOTIDE SEQUENCE [LARGE SCALE GENOMIC DNA]</scope>
    <source>
        <strain evidence="1 2">SG-29</strain>
    </source>
</reference>
<keyword evidence="2" id="KW-1185">Reference proteome</keyword>
<protein>
    <submittedName>
        <fullName evidence="1">Uncharacterized protein</fullName>
    </submittedName>
</protein>
<organism evidence="1 2">
    <name type="scientific">Rubricoccus marinus</name>
    <dbReference type="NCBI Taxonomy" id="716817"/>
    <lineage>
        <taxon>Bacteria</taxon>
        <taxon>Pseudomonadati</taxon>
        <taxon>Rhodothermota</taxon>
        <taxon>Rhodothermia</taxon>
        <taxon>Rhodothermales</taxon>
        <taxon>Rubricoccaceae</taxon>
        <taxon>Rubricoccus</taxon>
    </lineage>
</organism>
<dbReference type="EMBL" id="MQWB01000001">
    <property type="protein sequence ID" value="OZC02933.1"/>
    <property type="molecule type" value="Genomic_DNA"/>
</dbReference>
<dbReference type="RefSeq" id="WP_094547688.1">
    <property type="nucleotide sequence ID" value="NZ_MQWB01000001.1"/>
</dbReference>
<sequence>MPSPRSTTLATARGLVRVTSAPEPRRAAAKREPAHQTFLADHWDQLAAAAYGGFREHGAGAVVLWRDDKPRFWRPRPFEPERLWFATQAHVIPGASRVDFDGWEAELIETYDPEREAIVVFVEGGTIAGYLVSGTLPPPEAHVAVGARLN</sequence>